<protein>
    <submittedName>
        <fullName evidence="2">Uncharacterized protein</fullName>
    </submittedName>
</protein>
<keyword evidence="3" id="KW-1185">Reference proteome</keyword>
<dbReference type="GeneID" id="89934478"/>
<evidence type="ECO:0000256" key="1">
    <source>
        <dbReference type="SAM" id="MobiDB-lite"/>
    </source>
</evidence>
<evidence type="ECO:0000313" key="3">
    <source>
        <dbReference type="Proteomes" id="UP001302812"/>
    </source>
</evidence>
<dbReference type="RefSeq" id="XP_064675378.1">
    <property type="nucleotide sequence ID" value="XM_064810353.1"/>
</dbReference>
<dbReference type="Proteomes" id="UP001302812">
    <property type="component" value="Unassembled WGS sequence"/>
</dbReference>
<reference evidence="2" key="2">
    <citation type="submission" date="2023-05" db="EMBL/GenBank/DDBJ databases">
        <authorList>
            <consortium name="Lawrence Berkeley National Laboratory"/>
            <person name="Steindorff A."/>
            <person name="Hensen N."/>
            <person name="Bonometti L."/>
            <person name="Westerberg I."/>
            <person name="Brannstrom I.O."/>
            <person name="Guillou S."/>
            <person name="Cros-Aarteil S."/>
            <person name="Calhoun S."/>
            <person name="Haridas S."/>
            <person name="Kuo A."/>
            <person name="Mondo S."/>
            <person name="Pangilinan J."/>
            <person name="Riley R."/>
            <person name="Labutti K."/>
            <person name="Andreopoulos B."/>
            <person name="Lipzen A."/>
            <person name="Chen C."/>
            <person name="Yanf M."/>
            <person name="Daum C."/>
            <person name="Ng V."/>
            <person name="Clum A."/>
            <person name="Ohm R."/>
            <person name="Martin F."/>
            <person name="Silar P."/>
            <person name="Natvig D."/>
            <person name="Lalanne C."/>
            <person name="Gautier V."/>
            <person name="Ament-Velasquez S.L."/>
            <person name="Kruys A."/>
            <person name="Hutchinson M.I."/>
            <person name="Powell A.J."/>
            <person name="Barry K."/>
            <person name="Miller A.N."/>
            <person name="Grigoriev I.V."/>
            <person name="Debuchy R."/>
            <person name="Gladieux P."/>
            <person name="Thoren M.H."/>
            <person name="Johannesson H."/>
        </authorList>
    </citation>
    <scope>NUCLEOTIDE SEQUENCE</scope>
    <source>
        <strain evidence="2">CBS 508.74</strain>
    </source>
</reference>
<proteinExistence type="predicted"/>
<comment type="caution">
    <text evidence="2">The sequence shown here is derived from an EMBL/GenBank/DDBJ whole genome shotgun (WGS) entry which is preliminary data.</text>
</comment>
<name>A0AAN6TNP2_9PEZI</name>
<dbReference type="AlphaFoldDB" id="A0AAN6TNP2"/>
<feature type="region of interest" description="Disordered" evidence="1">
    <location>
        <begin position="112"/>
        <end position="214"/>
    </location>
</feature>
<gene>
    <name evidence="2" type="ORF">N656DRAFT_62703</name>
</gene>
<evidence type="ECO:0000313" key="2">
    <source>
        <dbReference type="EMBL" id="KAK4117808.1"/>
    </source>
</evidence>
<feature type="compositionally biased region" description="Basic and acidic residues" evidence="1">
    <location>
        <begin position="117"/>
        <end position="162"/>
    </location>
</feature>
<feature type="region of interest" description="Disordered" evidence="1">
    <location>
        <begin position="227"/>
        <end position="249"/>
    </location>
</feature>
<dbReference type="EMBL" id="MU853332">
    <property type="protein sequence ID" value="KAK4117808.1"/>
    <property type="molecule type" value="Genomic_DNA"/>
</dbReference>
<organism evidence="2 3">
    <name type="scientific">Canariomyces notabilis</name>
    <dbReference type="NCBI Taxonomy" id="2074819"/>
    <lineage>
        <taxon>Eukaryota</taxon>
        <taxon>Fungi</taxon>
        <taxon>Dikarya</taxon>
        <taxon>Ascomycota</taxon>
        <taxon>Pezizomycotina</taxon>
        <taxon>Sordariomycetes</taxon>
        <taxon>Sordariomycetidae</taxon>
        <taxon>Sordariales</taxon>
        <taxon>Chaetomiaceae</taxon>
        <taxon>Canariomyces</taxon>
    </lineage>
</organism>
<reference evidence="2" key="1">
    <citation type="journal article" date="2023" name="Mol. Phylogenet. Evol.">
        <title>Genome-scale phylogeny and comparative genomics of the fungal order Sordariales.</title>
        <authorList>
            <person name="Hensen N."/>
            <person name="Bonometti L."/>
            <person name="Westerberg I."/>
            <person name="Brannstrom I.O."/>
            <person name="Guillou S."/>
            <person name="Cros-Aarteil S."/>
            <person name="Calhoun S."/>
            <person name="Haridas S."/>
            <person name="Kuo A."/>
            <person name="Mondo S."/>
            <person name="Pangilinan J."/>
            <person name="Riley R."/>
            <person name="LaButti K."/>
            <person name="Andreopoulos B."/>
            <person name="Lipzen A."/>
            <person name="Chen C."/>
            <person name="Yan M."/>
            <person name="Daum C."/>
            <person name="Ng V."/>
            <person name="Clum A."/>
            <person name="Steindorff A."/>
            <person name="Ohm R.A."/>
            <person name="Martin F."/>
            <person name="Silar P."/>
            <person name="Natvig D.O."/>
            <person name="Lalanne C."/>
            <person name="Gautier V."/>
            <person name="Ament-Velasquez S.L."/>
            <person name="Kruys A."/>
            <person name="Hutchinson M.I."/>
            <person name="Powell A.J."/>
            <person name="Barry K."/>
            <person name="Miller A.N."/>
            <person name="Grigoriev I.V."/>
            <person name="Debuchy R."/>
            <person name="Gladieux P."/>
            <person name="Hiltunen Thoren M."/>
            <person name="Johannesson H."/>
        </authorList>
    </citation>
    <scope>NUCLEOTIDE SEQUENCE</scope>
    <source>
        <strain evidence="2">CBS 508.74</strain>
    </source>
</reference>
<sequence length="281" mass="33119">MASSSTQINGCSKCGIGCSGGCGGKPVAWERLTPDPNTMIRCTVCGSSCLFQCMERHVTRYYACHNRACPMHNGASKVDPYRGVIYPSNAPHPAYHPDYYNRRADSNQNYQGYQQESRNDAHPRERRPKTSGEDRPRPKDSPEERNSRESRQKENRQREPSRPRNVLRKSRPRERSRPRESPQKESKDSRPTESIPKENRQREPSRPRESRRKSFCEDFFQDIFQGAHRRGRRHSESHTRSRPVPNPWLEPEEDAVFSAYHEDPGTYRDYQYQYQYQYYYY</sequence>
<accession>A0AAN6TNP2</accession>
<feature type="compositionally biased region" description="Basic and acidic residues" evidence="1">
    <location>
        <begin position="173"/>
        <end position="214"/>
    </location>
</feature>